<dbReference type="InterPro" id="IPR013154">
    <property type="entry name" value="ADH-like_N"/>
</dbReference>
<dbReference type="RefSeq" id="WP_218633562.1">
    <property type="nucleotide sequence ID" value="NZ_JAHVAH010000001.1"/>
</dbReference>
<evidence type="ECO:0000313" key="7">
    <source>
        <dbReference type="EMBL" id="MBW0145672.1"/>
    </source>
</evidence>
<dbReference type="Pfam" id="PF08240">
    <property type="entry name" value="ADH_N"/>
    <property type="match status" value="1"/>
</dbReference>
<name>A0ABS6V938_9SPHN</name>
<evidence type="ECO:0000259" key="6">
    <source>
        <dbReference type="SMART" id="SM00829"/>
    </source>
</evidence>
<feature type="domain" description="Enoyl reductase (ER)" evidence="6">
    <location>
        <begin position="15"/>
        <end position="342"/>
    </location>
</feature>
<dbReference type="EMBL" id="JAHVAH010000001">
    <property type="protein sequence ID" value="MBW0145672.1"/>
    <property type="molecule type" value="Genomic_DNA"/>
</dbReference>
<gene>
    <name evidence="7" type="ORF">KTQ36_10255</name>
</gene>
<evidence type="ECO:0000256" key="2">
    <source>
        <dbReference type="ARBA" id="ARBA00022723"/>
    </source>
</evidence>
<dbReference type="InterPro" id="IPR002328">
    <property type="entry name" value="ADH_Zn_CS"/>
</dbReference>
<evidence type="ECO:0000256" key="1">
    <source>
        <dbReference type="ARBA" id="ARBA00001947"/>
    </source>
</evidence>
<accession>A0ABS6V938</accession>
<sequence>MPSKAVGWGVENASDTPHQLNFERRDLRDNDVAIKISHCGICHSDLHFAHDDWGMSHYPMIPGHEIVGTVTDVGPDVTRYSVGDRVAIGCLVDSCQKCEFCKGNQEQFCVEGSTFTYGVPDRYGELTQGGYSDHIVCREEFVCKVPDGMDMAHAAPLLCAGITTYSPLRRWGVKEGDRVAVAGLGGLGHMAVKLAVAMGAEVTVLTTSPEKAEAATAVGASDVLISTDEAAMEAAMGRFHFIIDTIPVAHEIDPYAALLRPNGSMVIVGALEPLPGFSGFNLIFGNRAIAGSAIGGLAETQEMLDFCAEHNILPEIEIITGEQIPEAWDTLAKGDMPHRYVIDVAGSEAVAQ</sequence>
<keyword evidence="2 5" id="KW-0479">Metal-binding</keyword>
<evidence type="ECO:0000256" key="4">
    <source>
        <dbReference type="ARBA" id="ARBA00023002"/>
    </source>
</evidence>
<dbReference type="InterPro" id="IPR013149">
    <property type="entry name" value="ADH-like_C"/>
</dbReference>
<dbReference type="Proteomes" id="UP000698028">
    <property type="component" value="Unassembled WGS sequence"/>
</dbReference>
<proteinExistence type="inferred from homology"/>
<dbReference type="CDD" id="cd05283">
    <property type="entry name" value="CAD1"/>
    <property type="match status" value="1"/>
</dbReference>
<comment type="cofactor">
    <cofactor evidence="1 5">
        <name>Zn(2+)</name>
        <dbReference type="ChEBI" id="CHEBI:29105"/>
    </cofactor>
</comment>
<evidence type="ECO:0000256" key="3">
    <source>
        <dbReference type="ARBA" id="ARBA00022833"/>
    </source>
</evidence>
<dbReference type="InterPro" id="IPR047109">
    <property type="entry name" value="CAD-like"/>
</dbReference>
<comment type="caution">
    <text evidence="7">The sequence shown here is derived from an EMBL/GenBank/DDBJ whole genome shotgun (WGS) entry which is preliminary data.</text>
</comment>
<keyword evidence="8" id="KW-1185">Reference proteome</keyword>
<comment type="similarity">
    <text evidence="5">Belongs to the zinc-containing alcohol dehydrogenase family.</text>
</comment>
<dbReference type="SMART" id="SM00829">
    <property type="entry name" value="PKS_ER"/>
    <property type="match status" value="1"/>
</dbReference>
<protein>
    <submittedName>
        <fullName evidence="7">NAD(P)-dependent alcohol dehydrogenase</fullName>
    </submittedName>
</protein>
<dbReference type="PANTHER" id="PTHR42683">
    <property type="entry name" value="ALDEHYDE REDUCTASE"/>
    <property type="match status" value="1"/>
</dbReference>
<dbReference type="InterPro" id="IPR020843">
    <property type="entry name" value="ER"/>
</dbReference>
<evidence type="ECO:0000313" key="8">
    <source>
        <dbReference type="Proteomes" id="UP000698028"/>
    </source>
</evidence>
<organism evidence="7 8">
    <name type="scientific">Sphingomicrobium clamense</name>
    <dbReference type="NCBI Taxonomy" id="2851013"/>
    <lineage>
        <taxon>Bacteria</taxon>
        <taxon>Pseudomonadati</taxon>
        <taxon>Pseudomonadota</taxon>
        <taxon>Alphaproteobacteria</taxon>
        <taxon>Sphingomonadales</taxon>
        <taxon>Sphingomonadaceae</taxon>
        <taxon>Sphingomicrobium</taxon>
    </lineage>
</organism>
<evidence type="ECO:0000256" key="5">
    <source>
        <dbReference type="RuleBase" id="RU361277"/>
    </source>
</evidence>
<keyword evidence="4" id="KW-0560">Oxidoreductase</keyword>
<reference evidence="7 8" key="1">
    <citation type="submission" date="2021-07" db="EMBL/GenBank/DDBJ databases">
        <title>The draft genome sequence of Sphingomicrobium sp. B8.</title>
        <authorList>
            <person name="Mu L."/>
        </authorList>
    </citation>
    <scope>NUCLEOTIDE SEQUENCE [LARGE SCALE GENOMIC DNA]</scope>
    <source>
        <strain evidence="7 8">B8</strain>
    </source>
</reference>
<dbReference type="Pfam" id="PF00107">
    <property type="entry name" value="ADH_zinc_N"/>
    <property type="match status" value="1"/>
</dbReference>
<keyword evidence="3 5" id="KW-0862">Zinc</keyword>
<dbReference type="PROSITE" id="PS00059">
    <property type="entry name" value="ADH_ZINC"/>
    <property type="match status" value="1"/>
</dbReference>